<dbReference type="Proteomes" id="UP000186549">
    <property type="component" value="Unassembled WGS sequence"/>
</dbReference>
<evidence type="ECO:0000313" key="2">
    <source>
        <dbReference type="Proteomes" id="UP000186549"/>
    </source>
</evidence>
<dbReference type="AlphaFoldDB" id="A0A1Q6HZ95"/>
<proteinExistence type="predicted"/>
<gene>
    <name evidence="1" type="ORF">BHV79_12015</name>
</gene>
<protein>
    <submittedName>
        <fullName evidence="1">Uncharacterized protein</fullName>
    </submittedName>
</protein>
<dbReference type="EMBL" id="MNQU01000238">
    <property type="protein sequence ID" value="OKZ31938.1"/>
    <property type="molecule type" value="Genomic_DNA"/>
</dbReference>
<name>A0A1Q6HZ95_BACUN</name>
<accession>A0A1Q6HZ95</accession>
<evidence type="ECO:0000313" key="1">
    <source>
        <dbReference type="EMBL" id="OKZ31938.1"/>
    </source>
</evidence>
<reference evidence="1 2" key="1">
    <citation type="journal article" date="2016" name="Nat. Biotechnol.">
        <title>Measurement of bacterial replication rates in microbial communities.</title>
        <authorList>
            <person name="Brown C.T."/>
            <person name="Olm M.R."/>
            <person name="Thomas B.C."/>
            <person name="Banfield J.F."/>
        </authorList>
    </citation>
    <scope>NUCLEOTIDE SEQUENCE [LARGE SCALE GENOMIC DNA]</scope>
    <source>
        <strain evidence="1">45_41</strain>
    </source>
</reference>
<comment type="caution">
    <text evidence="1">The sequence shown here is derived from an EMBL/GenBank/DDBJ whole genome shotgun (WGS) entry which is preliminary data.</text>
</comment>
<sequence>MMIWRTGKIDNTEKVYYCQTCHLFFRLYIPQKQQENWDFIHSSQGMIAINEDIANRTMQSFCMPKSLSDELTECITFFLLKPILFK</sequence>
<organism evidence="1 2">
    <name type="scientific">Bacteroides uniformis</name>
    <dbReference type="NCBI Taxonomy" id="820"/>
    <lineage>
        <taxon>Bacteria</taxon>
        <taxon>Pseudomonadati</taxon>
        <taxon>Bacteroidota</taxon>
        <taxon>Bacteroidia</taxon>
        <taxon>Bacteroidales</taxon>
        <taxon>Bacteroidaceae</taxon>
        <taxon>Bacteroides</taxon>
    </lineage>
</organism>